<keyword evidence="1" id="KW-0472">Membrane</keyword>
<dbReference type="Pfam" id="PF25933">
    <property type="entry name" value="DUF7978"/>
    <property type="match status" value="1"/>
</dbReference>
<evidence type="ECO:0000256" key="1">
    <source>
        <dbReference type="SAM" id="Phobius"/>
    </source>
</evidence>
<dbReference type="AlphaFoldDB" id="A0A256ISD4"/>
<keyword evidence="1" id="KW-0812">Transmembrane</keyword>
<feature type="transmembrane region" description="Helical" evidence="1">
    <location>
        <begin position="12"/>
        <end position="33"/>
    </location>
</feature>
<feature type="domain" description="DUF7978" evidence="2">
    <location>
        <begin position="3"/>
        <end position="190"/>
    </location>
</feature>
<dbReference type="RefSeq" id="WP_094528983.1">
    <property type="nucleotide sequence ID" value="NZ_NHPJ01000003.1"/>
</dbReference>
<evidence type="ECO:0000259" key="2">
    <source>
        <dbReference type="Pfam" id="PF25933"/>
    </source>
</evidence>
<dbReference type="EMBL" id="NHPJ01000003">
    <property type="protein sequence ID" value="OYR59454.1"/>
    <property type="molecule type" value="Genomic_DNA"/>
</dbReference>
<evidence type="ECO:0000313" key="4">
    <source>
        <dbReference type="Proteomes" id="UP000216308"/>
    </source>
</evidence>
<proteinExistence type="predicted"/>
<dbReference type="OrthoDB" id="270777at2157"/>
<sequence length="193" mass="19181">MSTTDRSNATRDLAVGAAGGVAAYVLGYLIVFVTQRGRVGESLRGINFVADLIGGDPIPPWKAVGWVFYNAHVVATEVPTPLGGTQVVNFIAESDAGSLAAMYLVPPVLLLVAGLLVGRLAGVTEPVEGARAGGLVVAGYLPVALAGVFVVGYAIGDGSIAPILPTAGLIAGIVYPAVFGAIGGAAAALLADG</sequence>
<keyword evidence="4" id="KW-1185">Reference proteome</keyword>
<dbReference type="Proteomes" id="UP000216308">
    <property type="component" value="Unassembled WGS sequence"/>
</dbReference>
<dbReference type="InterPro" id="IPR058284">
    <property type="entry name" value="DUF7978"/>
</dbReference>
<evidence type="ECO:0000313" key="3">
    <source>
        <dbReference type="EMBL" id="OYR59454.1"/>
    </source>
</evidence>
<organism evidence="3 4">
    <name type="scientific">Halorubrum halodurans</name>
    <dbReference type="NCBI Taxonomy" id="1383851"/>
    <lineage>
        <taxon>Archaea</taxon>
        <taxon>Methanobacteriati</taxon>
        <taxon>Methanobacteriota</taxon>
        <taxon>Stenosarchaea group</taxon>
        <taxon>Halobacteria</taxon>
        <taxon>Halobacteriales</taxon>
        <taxon>Haloferacaceae</taxon>
        <taxon>Halorubrum</taxon>
    </lineage>
</organism>
<keyword evidence="1" id="KW-1133">Transmembrane helix</keyword>
<protein>
    <submittedName>
        <fullName evidence="3">Transporter</fullName>
    </submittedName>
</protein>
<accession>A0A256ISD4</accession>
<name>A0A256ISD4_9EURY</name>
<comment type="caution">
    <text evidence="3">The sequence shown here is derived from an EMBL/GenBank/DDBJ whole genome shotgun (WGS) entry which is preliminary data.</text>
</comment>
<feature type="transmembrane region" description="Helical" evidence="1">
    <location>
        <begin position="167"/>
        <end position="191"/>
    </location>
</feature>
<reference evidence="3 4" key="1">
    <citation type="journal article" date="2014" name="Front. Microbiol.">
        <title>Population and genomic analysis of the genus Halorubrum.</title>
        <authorList>
            <person name="Fullmer M.S."/>
            <person name="Soucy S.M."/>
            <person name="Swithers K.S."/>
            <person name="Makkay A.M."/>
            <person name="Wheeler R."/>
            <person name="Ventosa A."/>
            <person name="Gogarten J.P."/>
            <person name="Papke R.T."/>
        </authorList>
    </citation>
    <scope>NUCLEOTIDE SEQUENCE [LARGE SCALE GENOMIC DNA]</scope>
    <source>
        <strain evidence="3 4">Cb34</strain>
    </source>
</reference>
<feature type="transmembrane region" description="Helical" evidence="1">
    <location>
        <begin position="100"/>
        <end position="121"/>
    </location>
</feature>
<gene>
    <name evidence="3" type="ORF">DJ70_00345</name>
</gene>
<feature type="transmembrane region" description="Helical" evidence="1">
    <location>
        <begin position="133"/>
        <end position="155"/>
    </location>
</feature>